<reference evidence="1 2" key="1">
    <citation type="submission" date="2018-03" db="EMBL/GenBank/DDBJ databases">
        <title>Whole genome sequencing of Histamine producing bacteria.</title>
        <authorList>
            <person name="Butler K."/>
        </authorList>
    </citation>
    <scope>NUCLEOTIDE SEQUENCE [LARGE SCALE GENOMIC DNA]</scope>
    <source>
        <strain evidence="1 2">BT-6</strain>
    </source>
</reference>
<evidence type="ECO:0000313" key="1">
    <source>
        <dbReference type="EMBL" id="PSU18647.1"/>
    </source>
</evidence>
<dbReference type="AlphaFoldDB" id="A0ABD6X783"/>
<dbReference type="Proteomes" id="UP000241404">
    <property type="component" value="Unassembled WGS sequence"/>
</dbReference>
<evidence type="ECO:0000313" key="2">
    <source>
        <dbReference type="Proteomes" id="UP000241404"/>
    </source>
</evidence>
<accession>A0ABD6X783</accession>
<proteinExistence type="predicted"/>
<dbReference type="EMBL" id="PYMM01000001">
    <property type="protein sequence ID" value="PSU18647.1"/>
    <property type="molecule type" value="Genomic_DNA"/>
</dbReference>
<protein>
    <submittedName>
        <fullName evidence="1">Uncharacterized protein</fullName>
    </submittedName>
</protein>
<name>A0ABD6X783_PHODM</name>
<dbReference type="RefSeq" id="WP_065171148.1">
    <property type="nucleotide sequence ID" value="NZ_LZFH01000012.1"/>
</dbReference>
<organism evidence="1 2">
    <name type="scientific">Photobacterium damselae</name>
    <dbReference type="NCBI Taxonomy" id="38293"/>
    <lineage>
        <taxon>Bacteria</taxon>
        <taxon>Pseudomonadati</taxon>
        <taxon>Pseudomonadota</taxon>
        <taxon>Gammaproteobacteria</taxon>
        <taxon>Vibrionales</taxon>
        <taxon>Vibrionaceae</taxon>
        <taxon>Photobacterium</taxon>
    </lineage>
</organism>
<comment type="caution">
    <text evidence="1">The sequence shown here is derived from an EMBL/GenBank/DDBJ whole genome shotgun (WGS) entry which is preliminary data.</text>
</comment>
<sequence length="255" mass="30202">MEVSDKAFTKEYLNNLLEFSKFITYRSELPPSRENQLYTFFSNLKGELTSTLKQMKRQNSQVDCKISISPNIIFRYDNPVGKDRKFHVSIGGILKIENSLIVEQSLCVNLILEHTSNSENIPNEWKMYPAKEGFHILRKFHFDFDSKNDDDSKPKFHLQYGGSFKEKYLKIDGNIHYKLYSQLDTPRLPQQPYDIIILLDFMLREFELEGCEIAKESRWNEIVIKSEKLWLKPYYENLLTRLNCSTRISPLHRIQ</sequence>
<gene>
    <name evidence="1" type="ORF">CTM90_01285</name>
</gene>